<dbReference type="InterPro" id="IPR055175">
    <property type="entry name" value="ACK/TNK-like_SAM"/>
</dbReference>
<dbReference type="AlphaFoldDB" id="A0A915LCK9"/>
<dbReference type="InterPro" id="IPR050198">
    <property type="entry name" value="Non-receptor_tyrosine_kinases"/>
</dbReference>
<keyword evidence="9" id="KW-1185">Reference proteome</keyword>
<keyword evidence="6" id="KW-0067">ATP-binding</keyword>
<evidence type="ECO:0000256" key="2">
    <source>
        <dbReference type="ARBA" id="ARBA00022443"/>
    </source>
</evidence>
<dbReference type="GO" id="GO:0005524">
    <property type="term" value="F:ATP binding"/>
    <property type="evidence" value="ECO:0007669"/>
    <property type="project" value="UniProtKB-KW"/>
</dbReference>
<dbReference type="PANTHER" id="PTHR24418">
    <property type="entry name" value="TYROSINE-PROTEIN KINASE"/>
    <property type="match status" value="1"/>
</dbReference>
<organism evidence="9 10">
    <name type="scientific">Romanomermis culicivorax</name>
    <name type="common">Nematode worm</name>
    <dbReference type="NCBI Taxonomy" id="13658"/>
    <lineage>
        <taxon>Eukaryota</taxon>
        <taxon>Metazoa</taxon>
        <taxon>Ecdysozoa</taxon>
        <taxon>Nematoda</taxon>
        <taxon>Enoplea</taxon>
        <taxon>Dorylaimia</taxon>
        <taxon>Mermithida</taxon>
        <taxon>Mermithoidea</taxon>
        <taxon>Mermithidae</taxon>
        <taxon>Romanomermis</taxon>
    </lineage>
</organism>
<evidence type="ECO:0000313" key="9">
    <source>
        <dbReference type="Proteomes" id="UP000887565"/>
    </source>
</evidence>
<dbReference type="InterPro" id="IPR013761">
    <property type="entry name" value="SAM/pointed_sf"/>
</dbReference>
<evidence type="ECO:0000259" key="8">
    <source>
        <dbReference type="Pfam" id="PF22931"/>
    </source>
</evidence>
<proteinExistence type="predicted"/>
<dbReference type="SUPFAM" id="SSF47769">
    <property type="entry name" value="SAM/Pointed domain"/>
    <property type="match status" value="1"/>
</dbReference>
<protein>
    <recommendedName>
        <fullName evidence="1">non-specific protein-tyrosine kinase</fullName>
        <ecNumber evidence="1">2.7.10.2</ecNumber>
    </recommendedName>
</protein>
<dbReference type="SUPFAM" id="SSF56112">
    <property type="entry name" value="Protein kinase-like (PK-like)"/>
    <property type="match status" value="1"/>
</dbReference>
<name>A0A915LCK9_ROMCU</name>
<dbReference type="EC" id="2.7.10.2" evidence="1"/>
<evidence type="ECO:0000256" key="6">
    <source>
        <dbReference type="ARBA" id="ARBA00022840"/>
    </source>
</evidence>
<dbReference type="GO" id="GO:0004715">
    <property type="term" value="F:non-membrane spanning protein tyrosine kinase activity"/>
    <property type="evidence" value="ECO:0007669"/>
    <property type="project" value="UniProtKB-EC"/>
</dbReference>
<keyword evidence="3" id="KW-0808">Transferase</keyword>
<evidence type="ECO:0000256" key="4">
    <source>
        <dbReference type="ARBA" id="ARBA00022741"/>
    </source>
</evidence>
<dbReference type="Gene3D" id="3.30.200.20">
    <property type="entry name" value="Phosphorylase Kinase, domain 1"/>
    <property type="match status" value="1"/>
</dbReference>
<dbReference type="Proteomes" id="UP000887565">
    <property type="component" value="Unplaced"/>
</dbReference>
<keyword evidence="5" id="KW-0418">Kinase</keyword>
<evidence type="ECO:0000256" key="7">
    <source>
        <dbReference type="ARBA" id="ARBA00023137"/>
    </source>
</evidence>
<accession>A0A915LCK9</accession>
<sequence length="240" mass="26928">MPYPSPKLLPSNLIVDGDLENGLKSILHGRMKATGKNHDAMSHLTNYPSLSQLLCDADLLNYLDDFKFKLKVSAVEHLKYVNESDLTEIGMTKPEQRRLLEFKRKLFPASMLGKLKKKVKKAVGNSKEFNLHDRLSNSESCVYTSEQHIIPTGRIVLCQQLGGGEFGEVWQGVWKINSSEKAAIMHKIRHTSIVKFFGVVLEPKNIMLVKISDFGLSRALGAGEEYYRGDLSVSVRLPIA</sequence>
<evidence type="ECO:0000256" key="3">
    <source>
        <dbReference type="ARBA" id="ARBA00022679"/>
    </source>
</evidence>
<dbReference type="OMA" id="DQCTISE"/>
<evidence type="ECO:0000313" key="10">
    <source>
        <dbReference type="WBParaSite" id="nRc.2.0.1.t48078-RA"/>
    </source>
</evidence>
<keyword evidence="4" id="KW-0547">Nucleotide-binding</keyword>
<dbReference type="InterPro" id="IPR011009">
    <property type="entry name" value="Kinase-like_dom_sf"/>
</dbReference>
<keyword evidence="2" id="KW-0728">SH3 domain</keyword>
<reference evidence="10" key="1">
    <citation type="submission" date="2022-11" db="UniProtKB">
        <authorList>
            <consortium name="WormBaseParasite"/>
        </authorList>
    </citation>
    <scope>IDENTIFICATION</scope>
</reference>
<evidence type="ECO:0000256" key="5">
    <source>
        <dbReference type="ARBA" id="ARBA00022777"/>
    </source>
</evidence>
<dbReference type="Pfam" id="PF22931">
    <property type="entry name" value="SAM_TNK"/>
    <property type="match status" value="1"/>
</dbReference>
<keyword evidence="7" id="KW-0829">Tyrosine-protein kinase</keyword>
<dbReference type="WBParaSite" id="nRc.2.0.1.t48078-RA">
    <property type="protein sequence ID" value="nRc.2.0.1.t48078-RA"/>
    <property type="gene ID" value="nRc.2.0.1.g48078"/>
</dbReference>
<evidence type="ECO:0000256" key="1">
    <source>
        <dbReference type="ARBA" id="ARBA00011903"/>
    </source>
</evidence>
<feature type="domain" description="ACK/TNK-like SAM" evidence="8">
    <location>
        <begin position="50"/>
        <end position="102"/>
    </location>
</feature>